<sequence>MKINFGFSIAELLQRNDKLLIVIKRDAEQFKGYGSGNELPEKMATLGSSLKEMPSNDYYEGEQKLLTNQKAEIRLALENDINDLRNRVRLTYGSKSVEYDIFRFGRIHQLSDNELVQHALHVVKTAEPRLDKLSGRQVTQSLLDSILGNRTLLDDIIDKQSIAMSLRSEKSLERKTLANELYGLISEACDIGKLIWQEKKRSLLHRLCHLWFVEINS</sequence>
<organism evidence="1 2">
    <name type="scientific">Carboxylicivirga linearis</name>
    <dbReference type="NCBI Taxonomy" id="1628157"/>
    <lineage>
        <taxon>Bacteria</taxon>
        <taxon>Pseudomonadati</taxon>
        <taxon>Bacteroidota</taxon>
        <taxon>Bacteroidia</taxon>
        <taxon>Marinilabiliales</taxon>
        <taxon>Marinilabiliaceae</taxon>
        <taxon>Carboxylicivirga</taxon>
    </lineage>
</organism>
<dbReference type="EMBL" id="JAGUCO010000001">
    <property type="protein sequence ID" value="MBS2096635.1"/>
    <property type="molecule type" value="Genomic_DNA"/>
</dbReference>
<evidence type="ECO:0000313" key="1">
    <source>
        <dbReference type="EMBL" id="MBS2096635.1"/>
    </source>
</evidence>
<comment type="caution">
    <text evidence="1">The sequence shown here is derived from an EMBL/GenBank/DDBJ whole genome shotgun (WGS) entry which is preliminary data.</text>
</comment>
<reference evidence="1 2" key="1">
    <citation type="journal article" date="2015" name="Int. J. Syst. Evol. Microbiol.">
        <title>Carboxylicivirga linearis sp. nov., isolated from a sea cucumber culture pond.</title>
        <authorList>
            <person name="Wang F.Q."/>
            <person name="Zhou Y.X."/>
            <person name="Lin X.Z."/>
            <person name="Chen G.J."/>
            <person name="Du Z.J."/>
        </authorList>
    </citation>
    <scope>NUCLEOTIDE SEQUENCE [LARGE SCALE GENOMIC DNA]</scope>
    <source>
        <strain evidence="1 2">FB218</strain>
    </source>
</reference>
<keyword evidence="2" id="KW-1185">Reference proteome</keyword>
<name>A0ABS5JP45_9BACT</name>
<dbReference type="RefSeq" id="WP_212211862.1">
    <property type="nucleotide sequence ID" value="NZ_JAGUCO010000001.1"/>
</dbReference>
<accession>A0ABS5JP45</accession>
<gene>
    <name evidence="1" type="ORF">KEM10_00005</name>
</gene>
<proteinExistence type="predicted"/>
<evidence type="ECO:0000313" key="2">
    <source>
        <dbReference type="Proteomes" id="UP000708576"/>
    </source>
</evidence>
<protein>
    <submittedName>
        <fullName evidence="1">Uncharacterized protein</fullName>
    </submittedName>
</protein>
<dbReference type="Proteomes" id="UP000708576">
    <property type="component" value="Unassembled WGS sequence"/>
</dbReference>